<dbReference type="Proteomes" id="UP001519460">
    <property type="component" value="Unassembled WGS sequence"/>
</dbReference>
<gene>
    <name evidence="2" type="ORF">BaRGS_00000765</name>
</gene>
<name>A0ABD0M786_9CAEN</name>
<dbReference type="AlphaFoldDB" id="A0ABD0M786"/>
<feature type="region of interest" description="Disordered" evidence="1">
    <location>
        <begin position="133"/>
        <end position="158"/>
    </location>
</feature>
<accession>A0ABD0M786</accession>
<dbReference type="EMBL" id="JACVVK020000003">
    <property type="protein sequence ID" value="KAK7507800.1"/>
    <property type="molecule type" value="Genomic_DNA"/>
</dbReference>
<evidence type="ECO:0000256" key="1">
    <source>
        <dbReference type="SAM" id="MobiDB-lite"/>
    </source>
</evidence>
<protein>
    <submittedName>
        <fullName evidence="2">Uncharacterized protein</fullName>
    </submittedName>
</protein>
<proteinExistence type="predicted"/>
<feature type="non-terminal residue" evidence="2">
    <location>
        <position position="1"/>
    </location>
</feature>
<reference evidence="2 3" key="1">
    <citation type="journal article" date="2023" name="Sci. Data">
        <title>Genome assembly of the Korean intertidal mud-creeper Batillaria attramentaria.</title>
        <authorList>
            <person name="Patra A.K."/>
            <person name="Ho P.T."/>
            <person name="Jun S."/>
            <person name="Lee S.J."/>
            <person name="Kim Y."/>
            <person name="Won Y.J."/>
        </authorList>
    </citation>
    <scope>NUCLEOTIDE SEQUENCE [LARGE SCALE GENOMIC DNA]</scope>
    <source>
        <strain evidence="2">Wonlab-2016</strain>
    </source>
</reference>
<comment type="caution">
    <text evidence="2">The sequence shown here is derived from an EMBL/GenBank/DDBJ whole genome shotgun (WGS) entry which is preliminary data.</text>
</comment>
<sequence length="180" mass="19647">LPRPCRWPALSDDYLHPTVSHGVVEGTNDAVKMTPLYENSVLRKLDTLGDTGNSLANPDVVENTSPKDLQSCRKRVPTAALLVESSENSVVVCTVELHQRQVAVKELNDQTEDSECGYMPMTGTVRRIATATSQASMEVTDRAAEPPNMLDENSTAMSNKLELRNSDFASIENNSSSVSH</sequence>
<organism evidence="2 3">
    <name type="scientific">Batillaria attramentaria</name>
    <dbReference type="NCBI Taxonomy" id="370345"/>
    <lineage>
        <taxon>Eukaryota</taxon>
        <taxon>Metazoa</taxon>
        <taxon>Spiralia</taxon>
        <taxon>Lophotrochozoa</taxon>
        <taxon>Mollusca</taxon>
        <taxon>Gastropoda</taxon>
        <taxon>Caenogastropoda</taxon>
        <taxon>Sorbeoconcha</taxon>
        <taxon>Cerithioidea</taxon>
        <taxon>Batillariidae</taxon>
        <taxon>Batillaria</taxon>
    </lineage>
</organism>
<evidence type="ECO:0000313" key="2">
    <source>
        <dbReference type="EMBL" id="KAK7507800.1"/>
    </source>
</evidence>
<evidence type="ECO:0000313" key="3">
    <source>
        <dbReference type="Proteomes" id="UP001519460"/>
    </source>
</evidence>
<keyword evidence="3" id="KW-1185">Reference proteome</keyword>